<comment type="caution">
    <text evidence="6">The sequence shown here is derived from an EMBL/GenBank/DDBJ whole genome shotgun (WGS) entry which is preliminary data.</text>
</comment>
<gene>
    <name evidence="6" type="ORF">ACFFVI_08970</name>
</gene>
<keyword evidence="2" id="KW-0238">DNA-binding</keyword>
<organism evidence="6 7">
    <name type="scientific">Kineococcus gynurae</name>
    <dbReference type="NCBI Taxonomy" id="452979"/>
    <lineage>
        <taxon>Bacteria</taxon>
        <taxon>Bacillati</taxon>
        <taxon>Actinomycetota</taxon>
        <taxon>Actinomycetes</taxon>
        <taxon>Kineosporiales</taxon>
        <taxon>Kineosporiaceae</taxon>
        <taxon>Kineococcus</taxon>
    </lineage>
</organism>
<feature type="domain" description="Transcription regulator AsnC/Lrp ligand binding" evidence="4">
    <location>
        <begin position="74"/>
        <end position="141"/>
    </location>
</feature>
<feature type="domain" description="HTH asnC-type" evidence="5">
    <location>
        <begin position="4"/>
        <end position="44"/>
    </location>
</feature>
<dbReference type="InterPro" id="IPR036390">
    <property type="entry name" value="WH_DNA-bd_sf"/>
</dbReference>
<keyword evidence="7" id="KW-1185">Reference proteome</keyword>
<reference evidence="6 7" key="1">
    <citation type="submission" date="2024-09" db="EMBL/GenBank/DDBJ databases">
        <authorList>
            <person name="Sun Q."/>
            <person name="Mori K."/>
        </authorList>
    </citation>
    <scope>NUCLEOTIDE SEQUENCE [LARGE SCALE GENOMIC DNA]</scope>
    <source>
        <strain evidence="6 7">TISTR 1856</strain>
    </source>
</reference>
<dbReference type="SMART" id="SM00344">
    <property type="entry name" value="HTH_ASNC"/>
    <property type="match status" value="1"/>
</dbReference>
<evidence type="ECO:0000256" key="1">
    <source>
        <dbReference type="ARBA" id="ARBA00023015"/>
    </source>
</evidence>
<accession>A0ABV5LSM8</accession>
<dbReference type="EMBL" id="JBHMDM010000004">
    <property type="protein sequence ID" value="MFB9377101.1"/>
    <property type="molecule type" value="Genomic_DNA"/>
</dbReference>
<dbReference type="RefSeq" id="WP_380135137.1">
    <property type="nucleotide sequence ID" value="NZ_JBHLUI010000003.1"/>
</dbReference>
<dbReference type="Gene3D" id="1.10.10.10">
    <property type="entry name" value="Winged helix-like DNA-binding domain superfamily/Winged helix DNA-binding domain"/>
    <property type="match status" value="1"/>
</dbReference>
<dbReference type="Gene3D" id="3.30.70.920">
    <property type="match status" value="1"/>
</dbReference>
<keyword evidence="1" id="KW-0805">Transcription regulation</keyword>
<dbReference type="SUPFAM" id="SSF46785">
    <property type="entry name" value="Winged helix' DNA-binding domain"/>
    <property type="match status" value="1"/>
</dbReference>
<evidence type="ECO:0000313" key="6">
    <source>
        <dbReference type="EMBL" id="MFB9377101.1"/>
    </source>
</evidence>
<dbReference type="InterPro" id="IPR011008">
    <property type="entry name" value="Dimeric_a/b-barrel"/>
</dbReference>
<dbReference type="InterPro" id="IPR019888">
    <property type="entry name" value="Tscrpt_reg_AsnC-like"/>
</dbReference>
<evidence type="ECO:0000313" key="7">
    <source>
        <dbReference type="Proteomes" id="UP001589748"/>
    </source>
</evidence>
<evidence type="ECO:0000256" key="2">
    <source>
        <dbReference type="ARBA" id="ARBA00023125"/>
    </source>
</evidence>
<evidence type="ECO:0000256" key="3">
    <source>
        <dbReference type="ARBA" id="ARBA00023163"/>
    </source>
</evidence>
<dbReference type="PANTHER" id="PTHR30154:SF34">
    <property type="entry name" value="TRANSCRIPTIONAL REGULATOR AZLB"/>
    <property type="match status" value="1"/>
</dbReference>
<keyword evidence="3" id="KW-0804">Transcription</keyword>
<dbReference type="Pfam" id="PF01037">
    <property type="entry name" value="AsnC_trans_reg"/>
    <property type="match status" value="1"/>
</dbReference>
<evidence type="ECO:0000259" key="4">
    <source>
        <dbReference type="Pfam" id="PF01037"/>
    </source>
</evidence>
<dbReference type="Proteomes" id="UP001589748">
    <property type="component" value="Unassembled WGS sequence"/>
</dbReference>
<protein>
    <submittedName>
        <fullName evidence="6">Lrp/AsnC family transcriptional regulator</fullName>
    </submittedName>
</protein>
<proteinExistence type="predicted"/>
<dbReference type="Pfam" id="PF13404">
    <property type="entry name" value="HTH_AsnC-type"/>
    <property type="match status" value="1"/>
</dbReference>
<dbReference type="SUPFAM" id="SSF54909">
    <property type="entry name" value="Dimeric alpha+beta barrel"/>
    <property type="match status" value="1"/>
</dbReference>
<dbReference type="InterPro" id="IPR036388">
    <property type="entry name" value="WH-like_DNA-bd_sf"/>
</dbReference>
<dbReference type="PANTHER" id="PTHR30154">
    <property type="entry name" value="LEUCINE-RESPONSIVE REGULATORY PROTEIN"/>
    <property type="match status" value="1"/>
</dbReference>
<evidence type="ECO:0000259" key="5">
    <source>
        <dbReference type="Pfam" id="PF13404"/>
    </source>
</evidence>
<sequence>MTTLDATDRRILLALDVDPRATVAKLALDLGLARGTVHTRLERLAAPEGPLAPHSVRLRTAAVGLPLRAMVTAGVDQDEFDDLLRDLTGIEEVVECLGTAGENDLLIEIAARDADHIYEITQKIMRCRGIRRTATSLVLRELLPRRTAHLLRG</sequence>
<dbReference type="InterPro" id="IPR000485">
    <property type="entry name" value="AsnC-type_HTH_dom"/>
</dbReference>
<name>A0ABV5LSM8_9ACTN</name>
<dbReference type="InterPro" id="IPR019887">
    <property type="entry name" value="Tscrpt_reg_AsnC/Lrp_C"/>
</dbReference>